<keyword evidence="1" id="KW-0175">Coiled coil</keyword>
<dbReference type="Proteomes" id="UP000008458">
    <property type="component" value="Chromosome"/>
</dbReference>
<evidence type="ECO:0000313" key="3">
    <source>
        <dbReference type="Proteomes" id="UP000008458"/>
    </source>
</evidence>
<dbReference type="GeneID" id="10599817"/>
<protein>
    <submittedName>
        <fullName evidence="2">Uncharacterized protein</fullName>
    </submittedName>
</protein>
<dbReference type="eggNOG" id="arCOG03724">
    <property type="taxonomic scope" value="Archaea"/>
</dbReference>
<evidence type="ECO:0000256" key="1">
    <source>
        <dbReference type="SAM" id="Coils"/>
    </source>
</evidence>
<reference key="2">
    <citation type="journal article" date="2011" name="Extremophiles">
        <title>Genomic analyses of Acidianus hospitalis W1 a host for studying crenarchaeal virus and plasmid life cycles.</title>
        <authorList>
            <person name="You X.Y."/>
            <person name="Liu C."/>
            <person name="Wang S.Y."/>
            <person name="Jiang C.Y."/>
            <person name="Shah S.A."/>
            <person name="Prangishvili D."/>
            <person name="Liu S.J."/>
            <person name="Garrett R.A."/>
        </authorList>
    </citation>
    <scope>NUCLEOTIDE SEQUENCE</scope>
    <source>
        <strain>W1</strain>
    </source>
</reference>
<dbReference type="HOGENOM" id="CLU_1109463_0_0_2"/>
<dbReference type="EMBL" id="CP002535">
    <property type="protein sequence ID" value="AEE93267.1"/>
    <property type="molecule type" value="Genomic_DNA"/>
</dbReference>
<evidence type="ECO:0000313" key="2">
    <source>
        <dbReference type="EMBL" id="AEE93267.1"/>
    </source>
</evidence>
<dbReference type="SUPFAM" id="SSF58113">
    <property type="entry name" value="Apolipoprotein A-I"/>
    <property type="match status" value="1"/>
</dbReference>
<dbReference type="RefSeq" id="WP_013775183.1">
    <property type="nucleotide sequence ID" value="NC_015518.1"/>
</dbReference>
<proteinExistence type="predicted"/>
<gene>
    <name evidence="2" type="ordered locus">Ahos_0376</name>
</gene>
<reference evidence="2 3" key="1">
    <citation type="journal article" date="2011" name="Extremophiles">
        <title>Genomic analysis of Acidianus hospitalis W1 a host for studying crenarchaeal virus and plasmid life cycles.</title>
        <authorList>
            <person name="You X.Y."/>
            <person name="Liu C."/>
            <person name="Wang S.Y."/>
            <person name="Jiang C.Y."/>
            <person name="Shah S.A."/>
            <person name="Prangishvili D."/>
            <person name="She Q."/>
            <person name="Liu S.J."/>
            <person name="Garrett R.A."/>
        </authorList>
    </citation>
    <scope>NUCLEOTIDE SEQUENCE [LARGE SCALE GENOMIC DNA]</scope>
    <source>
        <strain evidence="2 3">W1</strain>
    </source>
</reference>
<feature type="coiled-coil region" evidence="1">
    <location>
        <begin position="51"/>
        <end position="96"/>
    </location>
</feature>
<dbReference type="STRING" id="933801.Ahos_0376"/>
<keyword evidence="3" id="KW-1185">Reference proteome</keyword>
<name>F4B5Q2_ACIHW</name>
<dbReference type="Gene3D" id="1.20.1270.70">
    <property type="entry name" value="Designed single chain three-helix bundle"/>
    <property type="match status" value="1"/>
</dbReference>
<sequence length="250" mass="28571">MEETIKEWLNSKVSNISDKIKQGKEPDWYETNLLLYFLMENDVKRTINEGISKLEGRIDSVEKKVEAVDNKVDVVKNELEKKIEEVNKKVEAVDNKVDATKQCLEKKIEAVDNKVDTIKQYLEKKIVEGDSRLENEINKVRSDMGILAEEILVDKTVENLEKEGEKVINVERGVETGLGEVDALIFTENKKVYVLEVKLKVDFNDVDVVKKKAEEIKRNYPDFQVIPAITGGRIGRKIKNYAKGSDVTVL</sequence>
<dbReference type="KEGG" id="aho:Ahos_0376"/>
<organism evidence="2 3">
    <name type="scientific">Acidianus hospitalis (strain W1)</name>
    <dbReference type="NCBI Taxonomy" id="933801"/>
    <lineage>
        <taxon>Archaea</taxon>
        <taxon>Thermoproteota</taxon>
        <taxon>Thermoprotei</taxon>
        <taxon>Sulfolobales</taxon>
        <taxon>Sulfolobaceae</taxon>
        <taxon>Acidianus</taxon>
    </lineage>
</organism>
<accession>F4B5Q2</accession>
<dbReference type="AlphaFoldDB" id="F4B5Q2"/>